<reference evidence="4" key="1">
    <citation type="submission" date="2016-12" db="EMBL/GenBank/DDBJ databases">
        <title>Comparative genomic analysis reveals the diversity, evolution, and environmental adaptation strategies of the genus Vibrio.</title>
        <authorList>
            <person name="Lin H."/>
            <person name="Wang X."/>
            <person name="Zhang X.-H."/>
        </authorList>
    </citation>
    <scope>NUCLEOTIDE SEQUENCE [LARGE SCALE GENOMIC DNA]</scope>
    <source>
        <strain evidence="4">QT6D1</strain>
    </source>
</reference>
<feature type="domain" description="Cadherin" evidence="2">
    <location>
        <begin position="2411"/>
        <end position="2520"/>
    </location>
</feature>
<dbReference type="InterPro" id="IPR044016">
    <property type="entry name" value="Big_13"/>
</dbReference>
<feature type="domain" description="Cadherin" evidence="2">
    <location>
        <begin position="1960"/>
        <end position="2068"/>
    </location>
</feature>
<feature type="region of interest" description="Disordered" evidence="1">
    <location>
        <begin position="3739"/>
        <end position="3767"/>
    </location>
</feature>
<dbReference type="RefSeq" id="WP_161493955.1">
    <property type="nucleotide sequence ID" value="NZ_CP018308.1"/>
</dbReference>
<dbReference type="InterPro" id="IPR041690">
    <property type="entry name" value="Cadherin_5"/>
</dbReference>
<dbReference type="PROSITE" id="PS50268">
    <property type="entry name" value="CADHERIN_2"/>
    <property type="match status" value="2"/>
</dbReference>
<evidence type="ECO:0000256" key="1">
    <source>
        <dbReference type="SAM" id="MobiDB-lite"/>
    </source>
</evidence>
<dbReference type="NCBIfam" id="NF033510">
    <property type="entry name" value="Ca_tandemer"/>
    <property type="match status" value="1"/>
</dbReference>
<dbReference type="InterPro" id="IPR013783">
    <property type="entry name" value="Ig-like_fold"/>
</dbReference>
<feature type="region of interest" description="Disordered" evidence="1">
    <location>
        <begin position="79"/>
        <end position="100"/>
    </location>
</feature>
<evidence type="ECO:0000313" key="4">
    <source>
        <dbReference type="Proteomes" id="UP000197092"/>
    </source>
</evidence>
<dbReference type="Pfam" id="PF17803">
    <property type="entry name" value="Cadherin_4"/>
    <property type="match status" value="6"/>
</dbReference>
<feature type="compositionally biased region" description="Basic and acidic residues" evidence="1">
    <location>
        <begin position="1"/>
        <end position="10"/>
    </location>
</feature>
<feature type="region of interest" description="Disordered" evidence="1">
    <location>
        <begin position="197"/>
        <end position="216"/>
    </location>
</feature>
<protein>
    <recommendedName>
        <fullName evidence="2">Cadherin domain-containing protein</fullName>
    </recommendedName>
</protein>
<dbReference type="EMBL" id="CP018308">
    <property type="protein sequence ID" value="ASI90830.1"/>
    <property type="molecule type" value="Genomic_DNA"/>
</dbReference>
<dbReference type="InterPro" id="IPR040853">
    <property type="entry name" value="RapA2_cadherin-like"/>
</dbReference>
<dbReference type="Gene3D" id="2.60.40.10">
    <property type="entry name" value="Immunoglobulins"/>
    <property type="match status" value="11"/>
</dbReference>
<feature type="region of interest" description="Disordered" evidence="1">
    <location>
        <begin position="3843"/>
        <end position="3883"/>
    </location>
</feature>
<accession>A0AAN1FHT4</accession>
<dbReference type="InterPro" id="IPR010221">
    <property type="entry name" value="VCBS_dom"/>
</dbReference>
<dbReference type="KEGG" id="vsh:BSZ05_14115"/>
<evidence type="ECO:0000313" key="3">
    <source>
        <dbReference type="EMBL" id="ASI90830.1"/>
    </source>
</evidence>
<dbReference type="NCBIfam" id="NF012211">
    <property type="entry name" value="tand_rpt_95"/>
    <property type="match status" value="5"/>
</dbReference>
<dbReference type="Proteomes" id="UP000197092">
    <property type="component" value="Chromosome 1"/>
</dbReference>
<feature type="compositionally biased region" description="Polar residues" evidence="1">
    <location>
        <begin position="163"/>
        <end position="182"/>
    </location>
</feature>
<dbReference type="Gene3D" id="2.60.40.1200">
    <property type="match status" value="1"/>
</dbReference>
<sequence length="3883" mass="413344">MTDKKSDKAKTKSGQSIKETLPQKTVSRKNQKKNEKKRRLFSTLRYQVGLPPALALILPSLATRHASAQNGESLLSTEQLAETEHQAIHSESPKVSSSNLVSKQELIEPKANLAIEEGNKITPSARLQLNHYHVHAITNPHLLFGHDPKIIQVTTKEYLPSSIDHSNSSAESDLLAKNNNEPSAKGKSKSLLNVDNHENQQSSENEQGDLLGAPGPTQQYVANNLKFLNQQLQVKEDGLIVHGQLIAADKNTNETISFATNTQVDGLTLNPDGSYTFDPTDTVYQSLREGEIKELTVPVTVTDSVGLTSHANFVIQVTGTNDIPKVTGQVSGHIQEDINVDSSGLLTVAGQVRVHDIDHGESHTLAEVIKGQFGTLTIDEQGHWQYQVDNSLNAVQQLSSQQKITETISIHTADHTSQNIQIVIGGSDDNAVISGIDSGAVVEDLHVKNGSIKTQGDLTIVDTDIGEAHFASQVLVGQFGSLNIDANGHWSYEANNLQAAVQQLGKGDELHETFTVASVDGTTHEIKIEIDGVNDLPVMAGQSQSFKEDGAVFHGQMVGTDVDQDLLTYSISHPIDGLTFNSDGSYTFDPSHASYQHLAKGDTQVVTTTVNVIDTAGGSHREELKFTITGTNDLPVMAGQSQSVKEDGAMFHGQMVGTDVDQDLLTYSISHPIDGLTFNPDGSYTFDPSHASYQHLAQGNTQVVTTTVTVTDTAGGTHSEELKFTITGTNDLPVMAGQSQSVKEDGAVFHGQMVGTDVDQDLLTYSISHPIDGLTFNPDGSYTFDPSHASYQHLAKGDTQVVATTVTVIDTAGGSHREELKFTITGTNDLPVMAGQSQSVKEDGAVFHGQMVGTDVDQDLLTYSISHPIDGLTFNPDGSYTFDPSHASYQHLAKGDTQVVTTTVNVIDTAGGSHREELKFTITGTNDLPVMAGQSHSVKEDSAVFHGQMVGTDVDQDLLTYSISHPINGLTFNPDGSYTFDPSHASYQHIGSGDSEVVKTVVTVTDSAGGQSQQELSFTVHGTNDIPNVSTSVILPTGDEDKPYLIQASSLLSNVTDVDTNDLGKLTVANLEALKPDSTPAGTITDNHDGTFTFTPEANYNGSVLFYYKVKDAHGGVMLDHASTSLNAVADNAQISYTAIDQHQSGVTEDRGYIDTHDKLHFEGKLDIVDPDQGEAMFDINYGPQTYTGIGYDTKLGGHILLMRDGHYTYTIRDHQPQVQSLSQGEVLTDQCVVRAKDGTTFTIEVNIHGTNDAPTLSAQTQAVTEDGSSLNGQMQGRDIDHGTTLTYSIAHAIDGLTFNADGSYSFDPSHTSYQQLKDGEHKIIDIPVTVTDEHGASSTQNLTINLQGKGDAAVIGGVDTGDVHENQAGQDKSPDYAQPGIGVIGQDSLTTSGQLTIVDPDSGESEFDPNGKVYSYSGQYGHLLLRPDGHWDYAVAAGTHDWHLGSTKTTVGSTIDQLGQGETLTDTVTVHSKDGTTHDIVITIHGDNDAPYVSSEVSLQSGKEDVSQTFTKADLLANAVDVDNNDAGLMTVANLLADHGSIRDNHDGTYTYTSELNYHGKVHFSYDITDAHGGSTPSGASLDLASANDASVLAAGQGSGSVTEDHLRSGTAGQLWSGWTNLDVTDVDSASEAEITFIEVNGIKHAVPADFGMSLMANHGYFSTTHSTDGHNKWSYTADNASSEIQGLKTGQQLQDTMVLITKDGTRIPVTATIQGQDDHVIIDTPDALTAAIGTAVEDINTTVVGVLQAHDLDKGDHVSFELSGSASSQAGSYGTFYVDRSGHWHYDLDASKVDSLRSGDGKAEAFDIVAISSDGSRATQKVEILVKGTDDAAIITGQSTGSVTEDLHVQGDARHTVFTGGVLDAKDPDIGQRGFHQTLNAHAISDPYGGSLSIDKAGGWIYSVPNGNLQHLAQGQTEHVQYQVQTLGGDTHVITVDIVGTNDKPTLVAQTQTVNEDGSLLNGQMQGSDIDHGATLVYSIAKSVDGLTFNADGSYTFDPTNASYDHLAKGQTQTLTIPVTVTDEHGASTTKDLNITVTGTNDAAQITGADSGDVYESTYADRSPDYQRGIISHLWNDSIHTSGKLDIVDHDSGEAHFDNNAPAYQYFGQYGRLILQPDGDWYYSVDVGNSSVGRKIDELNTGENLTDTITIRSADGTTHDVVITIHGDNDSPFASGEVQLNSGKEDQVQTITQAQLLANTIDVDSSDAGKLHVDNLHVDHGSIRDNQDGTFTFTPDSNYNGTVKFSYDVTDNHGASTHTSASMMLAAVEDKTEFIGANHGIASEDVRTPMSNHVSLLDAVDWQALQITDVDSANTQLTVEFSGHQYTWDLGSDLDVTTPYGKFQFHTISSGPHQGEHSWNYIGDNKNSDVQGLKAGESIQETIKLIAKDGTEFPIHVEVKGTEDGVVIDSTSELGHVIENAQTGVSVSGQLNAHDTDIHDQVHWTATPASGVSGSYGTFHIDTAGQWHYDVDQGKATQLGTGDEKWEYFNVEAVSSDGSQVTKRVAVVVHGHNDNPTVTSDVSLATSKEDKVINLTQADLLAHASNVDTNDRGWLRVTNLTADHGHITTNQDGSFTFTPDTNYNGIVHFNYDVTDRHGGSTPAQASVSLQAVNDLPSVHGDSSGTVREAGIDAHGAAVGSASVQGTLNATDPDSGDTVAWHVTQQSGTYGRLTVDQHGQWHYQLNDASAPVQQLVQGATAQDTFVVTATDKSGTPVSQTVTIDVQGSNDGASIDGHTTSSLSLDLTEDSTTSTLNGHLQLTDVDNGENQFAPLTKAAGTYGHLDLDANGDWTYTLDNQLAATNGLHTGQVVTDHFVIQSPDGTASKSITVNVHGHDDLPTLTVNEGEAVNSLDLFAGIQGQGVSGLQYSTDGIHYSSTPPEGFVLDADGHTLHVDVSGTGYDHLATGVKQSIYINYQLQEGTGVNQQSVLQHGLVEVIGTSDAPVLHQFSPRANQFSGPVRGNLLTGATDVDDGSHLVLTDIQYKEGGGYHTLLPGQSYDIAGVGTIHIEANGDYVFTPDSTFTGNVPSMWYRVTDTTDSQSVEKQSTLNISIDPNHQPTVSVLSASFNEDADLAISMRDFGYADSDSDPVHWITITQVPDASHGHLIVDGRVVVNGNLIPANMLDRLIFRPVTNYNGSATFSYKAHDGHSYSAEQHAQLSITPVNDVPTIHLTPVTPVKGTVTQTDVDIGDTHQFGVASPAGQFGTLSVDQATGAYQYVPNGHITGMNYNQQTGHYLGHDTFEVSVTDKAGATSSMFVTFDVEGIVTAPAISGLAPTVSTQVTANPTVANTAPRAVLALHQGANRVSIDLSSTSDSGSSNSDNLTNIQVPEISGHTDIPFSEVKLYDGNKVIGSGYSDGRGDYQIVVTTLANGAHNLHALAIGPASAVPATSSMLPITIDTQAPTPTVTVDTITSDNVLNASESQSMITISGDASGGTHQGDIVTIEVGGHSYSGKLDAAGHYNIDVPGSELEQVSKVKVSITVLDDAGNSATTSIDHHYDVDISVGSPIISFESPGSDNLYSKAEIAQGAAGTITATVHAAADAKVGEHLNINGVDHVLDAYSLKHGINLEVTPSTPVRAVMTDEHGNVNSALNVAAGAKPEPIVVTAPSGSHQISTSLGTPTLMPTGQSAAHAQQGWRILVNGQYQTSFNSHWGTLTIDPHTGHLSYHDHGTIHTGPHGSATDLGVHEEHFEIALQGSLQDDITLHVKVSILNHGPGHSGKLTEGSEVLDMTVTPLLNHNPPPPPPPPSIQTSADEPMTSQDDASFDSVTIMSELGIAKHMVDDSLHHMRSPSVNSYMDKLGIHDAQEHSDTSEQHALPDDIDVVLNDAEHISEPLKPHVDEHNAQPHQNDESDSIHHGDDIEHHHNDDPTLPDDLSN</sequence>
<dbReference type="GO" id="GO:0007156">
    <property type="term" value="P:homophilic cell adhesion via plasma membrane adhesion molecules"/>
    <property type="evidence" value="ECO:0007669"/>
    <property type="project" value="InterPro"/>
</dbReference>
<organism evidence="3 4">
    <name type="scientific">Vibrio mediterranei</name>
    <dbReference type="NCBI Taxonomy" id="689"/>
    <lineage>
        <taxon>Bacteria</taxon>
        <taxon>Pseudomonadati</taxon>
        <taxon>Pseudomonadota</taxon>
        <taxon>Gammaproteobacteria</taxon>
        <taxon>Vibrionales</taxon>
        <taxon>Vibrionaceae</taxon>
        <taxon>Vibrio</taxon>
    </lineage>
</organism>
<dbReference type="PANTHER" id="PTHR14139">
    <property type="entry name" value="CALSYNTENIN"/>
    <property type="match status" value="1"/>
</dbReference>
<dbReference type="NCBIfam" id="TIGR01965">
    <property type="entry name" value="VCBS_repeat"/>
    <property type="match status" value="21"/>
</dbReference>
<name>A0AAN1FHT4_9VIBR</name>
<feature type="compositionally biased region" description="Pro residues" evidence="1">
    <location>
        <begin position="3745"/>
        <end position="3754"/>
    </location>
</feature>
<dbReference type="InterPro" id="IPR049826">
    <property type="entry name" value="Ig-like_ice"/>
</dbReference>
<gene>
    <name evidence="3" type="ORF">BSZ05_14115</name>
</gene>
<feature type="compositionally biased region" description="Basic and acidic residues" evidence="1">
    <location>
        <begin position="82"/>
        <end position="92"/>
    </location>
</feature>
<dbReference type="Pfam" id="PF17892">
    <property type="entry name" value="Cadherin_5"/>
    <property type="match status" value="5"/>
</dbReference>
<feature type="compositionally biased region" description="Basic residues" evidence="1">
    <location>
        <begin position="26"/>
        <end position="38"/>
    </location>
</feature>
<evidence type="ECO:0000259" key="2">
    <source>
        <dbReference type="PROSITE" id="PS50268"/>
    </source>
</evidence>
<dbReference type="Pfam" id="PF17963">
    <property type="entry name" value="Big_9"/>
    <property type="match status" value="4"/>
</dbReference>
<feature type="region of interest" description="Disordered" evidence="1">
    <location>
        <begin position="161"/>
        <end position="191"/>
    </location>
</feature>
<dbReference type="Pfam" id="PF19077">
    <property type="entry name" value="Big_13"/>
    <property type="match status" value="1"/>
</dbReference>
<feature type="region of interest" description="Disordered" evidence="1">
    <location>
        <begin position="1"/>
        <end position="38"/>
    </location>
</feature>
<proteinExistence type="predicted"/>
<dbReference type="GO" id="GO:0005509">
    <property type="term" value="F:calcium ion binding"/>
    <property type="evidence" value="ECO:0007669"/>
    <property type="project" value="InterPro"/>
</dbReference>
<dbReference type="GO" id="GO:0016020">
    <property type="term" value="C:membrane"/>
    <property type="evidence" value="ECO:0007669"/>
    <property type="project" value="InterPro"/>
</dbReference>
<feature type="compositionally biased region" description="Polar residues" evidence="1">
    <location>
        <begin position="14"/>
        <end position="25"/>
    </location>
</feature>
<dbReference type="InterPro" id="IPR002126">
    <property type="entry name" value="Cadherin-like_dom"/>
</dbReference>
<feature type="compositionally biased region" description="Polar residues" evidence="1">
    <location>
        <begin position="3755"/>
        <end position="3767"/>
    </location>
</feature>
<dbReference type="NCBIfam" id="NF012196">
    <property type="entry name" value="Ig_like_ice"/>
    <property type="match status" value="1"/>
</dbReference>
<dbReference type="Gene3D" id="2.60.40.3440">
    <property type="match status" value="4"/>
</dbReference>
<dbReference type="PANTHER" id="PTHR14139:SF2">
    <property type="entry name" value="CALSYNTENIN-1"/>
    <property type="match status" value="1"/>
</dbReference>
<feature type="compositionally biased region" description="Basic and acidic residues" evidence="1">
    <location>
        <begin position="3843"/>
        <end position="3874"/>
    </location>
</feature>